<evidence type="ECO:0000313" key="10">
    <source>
        <dbReference type="Proteomes" id="UP000006038"/>
    </source>
</evidence>
<evidence type="ECO:0000313" key="9">
    <source>
        <dbReference type="EnsemblPlants" id="OB11G27780.1"/>
    </source>
</evidence>
<gene>
    <name evidence="9" type="primary">LOC102700280</name>
</gene>
<evidence type="ECO:0000256" key="6">
    <source>
        <dbReference type="ARBA" id="ARBA00061481"/>
    </source>
</evidence>
<comment type="similarity">
    <text evidence="6">Belongs to the glycosyl hydrolase 18 family. Xylanase inhibitor subfamily.</text>
</comment>
<evidence type="ECO:0000256" key="4">
    <source>
        <dbReference type="ARBA" id="ARBA00022821"/>
    </source>
</evidence>
<dbReference type="KEGG" id="obr:102700280"/>
<protein>
    <recommendedName>
        <fullName evidence="8">GH18 domain-containing protein</fullName>
    </recommendedName>
</protein>
<comment type="subcellular location">
    <subcellularLocation>
        <location evidence="1">Secreted</location>
    </subcellularLocation>
</comment>
<dbReference type="GeneID" id="102700280"/>
<dbReference type="GO" id="GO:0005975">
    <property type="term" value="P:carbohydrate metabolic process"/>
    <property type="evidence" value="ECO:0007669"/>
    <property type="project" value="InterPro"/>
</dbReference>
<dbReference type="FunFam" id="3.20.20.80:FF:000044">
    <property type="entry name" value="Chitinase III C10701-rice"/>
    <property type="match status" value="1"/>
</dbReference>
<keyword evidence="4" id="KW-0611">Plant defense</keyword>
<dbReference type="InterPro" id="IPR017853">
    <property type="entry name" value="GH"/>
</dbReference>
<dbReference type="Gene3D" id="3.20.20.80">
    <property type="entry name" value="Glycosidases"/>
    <property type="match status" value="1"/>
</dbReference>
<feature type="signal peptide" evidence="7">
    <location>
        <begin position="1"/>
        <end position="30"/>
    </location>
</feature>
<dbReference type="PANTHER" id="PTHR45708:SF4">
    <property type="entry name" value="XYLANASE INHIBITOR PROTEIN 1"/>
    <property type="match status" value="1"/>
</dbReference>
<keyword evidence="2" id="KW-0964">Secreted</keyword>
<accession>J3NAE2</accession>
<dbReference type="GO" id="GO:0005576">
    <property type="term" value="C:extracellular region"/>
    <property type="evidence" value="ECO:0007669"/>
    <property type="project" value="UniProtKB-SubCell"/>
</dbReference>
<dbReference type="STRING" id="4533.J3NAE2"/>
<dbReference type="SUPFAM" id="SSF51445">
    <property type="entry name" value="(Trans)glycosidases"/>
    <property type="match status" value="1"/>
</dbReference>
<dbReference type="OrthoDB" id="6020543at2759"/>
<dbReference type="InterPro" id="IPR001223">
    <property type="entry name" value="Glyco_hydro18_cat"/>
</dbReference>
<dbReference type="eggNOG" id="KOG4701">
    <property type="taxonomic scope" value="Eukaryota"/>
</dbReference>
<dbReference type="Pfam" id="PF00704">
    <property type="entry name" value="Glyco_hydro_18"/>
    <property type="match status" value="1"/>
</dbReference>
<evidence type="ECO:0000259" key="8">
    <source>
        <dbReference type="PROSITE" id="PS51910"/>
    </source>
</evidence>
<organism evidence="9">
    <name type="scientific">Oryza brachyantha</name>
    <name type="common">malo sina</name>
    <dbReference type="NCBI Taxonomy" id="4533"/>
    <lineage>
        <taxon>Eukaryota</taxon>
        <taxon>Viridiplantae</taxon>
        <taxon>Streptophyta</taxon>
        <taxon>Embryophyta</taxon>
        <taxon>Tracheophyta</taxon>
        <taxon>Spermatophyta</taxon>
        <taxon>Magnoliopsida</taxon>
        <taxon>Liliopsida</taxon>
        <taxon>Poales</taxon>
        <taxon>Poaceae</taxon>
        <taxon>BOP clade</taxon>
        <taxon>Oryzoideae</taxon>
        <taxon>Oryzeae</taxon>
        <taxon>Oryzinae</taxon>
        <taxon>Oryza</taxon>
    </lineage>
</organism>
<name>J3NAE2_ORYBR</name>
<dbReference type="InterPro" id="IPR050542">
    <property type="entry name" value="Glycosyl_Hydrlase18_Chitinase"/>
</dbReference>
<dbReference type="AlphaFoldDB" id="J3NAE2"/>
<dbReference type="RefSeq" id="XP_006663120.1">
    <property type="nucleotide sequence ID" value="XM_006663057.1"/>
</dbReference>
<evidence type="ECO:0000256" key="5">
    <source>
        <dbReference type="ARBA" id="ARBA00023157"/>
    </source>
</evidence>
<dbReference type="Gramene" id="OB11G27780.1">
    <property type="protein sequence ID" value="OB11G27780.1"/>
    <property type="gene ID" value="OB11G27780"/>
</dbReference>
<dbReference type="HOGENOM" id="CLU_007818_0_0_1"/>
<dbReference type="GO" id="GO:0004568">
    <property type="term" value="F:chitinase activity"/>
    <property type="evidence" value="ECO:0007669"/>
    <property type="project" value="TreeGrafter"/>
</dbReference>
<evidence type="ECO:0000256" key="7">
    <source>
        <dbReference type="SAM" id="SignalP"/>
    </source>
</evidence>
<dbReference type="PROSITE" id="PS51910">
    <property type="entry name" value="GH18_2"/>
    <property type="match status" value="1"/>
</dbReference>
<evidence type="ECO:0000256" key="1">
    <source>
        <dbReference type="ARBA" id="ARBA00004613"/>
    </source>
</evidence>
<feature type="domain" description="GH18" evidence="8">
    <location>
        <begin position="32"/>
        <end position="295"/>
    </location>
</feature>
<dbReference type="Proteomes" id="UP000006038">
    <property type="component" value="Chromosome 11"/>
</dbReference>
<evidence type="ECO:0000256" key="3">
    <source>
        <dbReference type="ARBA" id="ARBA00022729"/>
    </source>
</evidence>
<dbReference type="EnsemblPlants" id="OB11G27780.1">
    <property type="protein sequence ID" value="OB11G27780.1"/>
    <property type="gene ID" value="OB11G27780"/>
</dbReference>
<keyword evidence="5" id="KW-1015">Disulfide bond</keyword>
<proteinExistence type="inferred from homology"/>
<reference evidence="9" key="1">
    <citation type="journal article" date="2013" name="Nat. Commun.">
        <title>Whole-genome sequencing of Oryza brachyantha reveals mechanisms underlying Oryza genome evolution.</title>
        <authorList>
            <person name="Chen J."/>
            <person name="Huang Q."/>
            <person name="Gao D."/>
            <person name="Wang J."/>
            <person name="Lang Y."/>
            <person name="Liu T."/>
            <person name="Li B."/>
            <person name="Bai Z."/>
            <person name="Luis Goicoechea J."/>
            <person name="Liang C."/>
            <person name="Chen C."/>
            <person name="Zhang W."/>
            <person name="Sun S."/>
            <person name="Liao Y."/>
            <person name="Zhang X."/>
            <person name="Yang L."/>
            <person name="Song C."/>
            <person name="Wang M."/>
            <person name="Shi J."/>
            <person name="Liu G."/>
            <person name="Liu J."/>
            <person name="Zhou H."/>
            <person name="Zhou W."/>
            <person name="Yu Q."/>
            <person name="An N."/>
            <person name="Chen Y."/>
            <person name="Cai Q."/>
            <person name="Wang B."/>
            <person name="Liu B."/>
            <person name="Min J."/>
            <person name="Huang Y."/>
            <person name="Wu H."/>
            <person name="Li Z."/>
            <person name="Zhang Y."/>
            <person name="Yin Y."/>
            <person name="Song W."/>
            <person name="Jiang J."/>
            <person name="Jackson S.A."/>
            <person name="Wing R.A."/>
            <person name="Wang J."/>
            <person name="Chen M."/>
        </authorList>
    </citation>
    <scope>NUCLEOTIDE SEQUENCE [LARGE SCALE GENOMIC DNA]</scope>
    <source>
        <strain evidence="9">cv. IRGC 101232</strain>
    </source>
</reference>
<keyword evidence="10" id="KW-1185">Reference proteome</keyword>
<keyword evidence="3 7" id="KW-0732">Signal</keyword>
<dbReference type="PANTHER" id="PTHR45708">
    <property type="entry name" value="ENDOCHITINASE"/>
    <property type="match status" value="1"/>
</dbReference>
<dbReference type="GO" id="GO:0050832">
    <property type="term" value="P:defense response to fungus"/>
    <property type="evidence" value="ECO:0007669"/>
    <property type="project" value="UniProtKB-ARBA"/>
</dbReference>
<dbReference type="InterPro" id="IPR045321">
    <property type="entry name" value="Cts1-like"/>
</dbReference>
<evidence type="ECO:0000256" key="2">
    <source>
        <dbReference type="ARBA" id="ARBA00022525"/>
    </source>
</evidence>
<feature type="chain" id="PRO_5003775725" description="GH18 domain-containing protein" evidence="7">
    <location>
        <begin position="31"/>
        <end position="295"/>
    </location>
</feature>
<reference evidence="9" key="2">
    <citation type="submission" date="2013-04" db="UniProtKB">
        <authorList>
            <consortium name="EnsemblPlants"/>
        </authorList>
    </citation>
    <scope>IDENTIFICATION</scope>
</reference>
<dbReference type="CDD" id="cd02877">
    <property type="entry name" value="GH18_hevamine_XipI_class_III"/>
    <property type="match status" value="1"/>
</dbReference>
<dbReference type="OMA" id="ATPRCEY"/>
<dbReference type="GO" id="GO:0004857">
    <property type="term" value="F:enzyme inhibitor activity"/>
    <property type="evidence" value="ECO:0007669"/>
    <property type="project" value="UniProtKB-ARBA"/>
</dbReference>
<sequence length="295" mass="32485">MASFRRRSCIPAALLPLAFFLLLASKPTAGDVGTAVVWGRHADEGTLREACDTGHYNTVIISFYSVFGHGRYSLDLSGHDLRDVGSHIKHCQRKGIVVLLSIGGQGGDYSLPSSQSASDVADNLWNSVLAGRRKGVFRPFGNAVVDGIDFFIDRGSGDHYDQLARKLDGYSKYGGGKKGVMLTATPRCEYPDRRLEKALATGLFARIHVRMFGAGEENCTAAPREAWEKWAAAYPGSQVCLGLVASSGQDAGYLSPKELYYTLVMYIRDRLNYGGRMIWDRYYDKITDYSIGRLI</sequence>